<evidence type="ECO:0000313" key="3">
    <source>
        <dbReference type="Proteomes" id="UP000830375"/>
    </source>
</evidence>
<name>A0ABQ8MVM9_LABRO</name>
<reference evidence="2 3" key="1">
    <citation type="submission" date="2022-01" db="EMBL/GenBank/DDBJ databases">
        <title>A high-quality chromosome-level genome assembly of rohu carp, Labeo rohita.</title>
        <authorList>
            <person name="Arick M.A. II"/>
            <person name="Hsu C.-Y."/>
            <person name="Magbanua Z."/>
            <person name="Pechanova O."/>
            <person name="Grover C."/>
            <person name="Miller E."/>
            <person name="Thrash A."/>
            <person name="Ezzel L."/>
            <person name="Alam S."/>
            <person name="Benzie J."/>
            <person name="Hamilton M."/>
            <person name="Karsi A."/>
            <person name="Lawrence M.L."/>
            <person name="Peterson D.G."/>
        </authorList>
    </citation>
    <scope>NUCLEOTIDE SEQUENCE [LARGE SCALE GENOMIC DNA]</scope>
    <source>
        <strain evidence="3">BAU-BD-2019</strain>
        <tissue evidence="2">Blood</tissue>
    </source>
</reference>
<sequence>MKSSPLCQSPITPSKSPASKKGKLVHSPTSATAMDTSDVVLQLSQLINSRSDVLEKLISDNTLQIKGLKKTIDFACAKIKDINKGSAVLEKCICNDEARLD</sequence>
<organism evidence="2 3">
    <name type="scientific">Labeo rohita</name>
    <name type="common">Indian major carp</name>
    <name type="synonym">Cyprinus rohita</name>
    <dbReference type="NCBI Taxonomy" id="84645"/>
    <lineage>
        <taxon>Eukaryota</taxon>
        <taxon>Metazoa</taxon>
        <taxon>Chordata</taxon>
        <taxon>Craniata</taxon>
        <taxon>Vertebrata</taxon>
        <taxon>Euteleostomi</taxon>
        <taxon>Actinopterygii</taxon>
        <taxon>Neopterygii</taxon>
        <taxon>Teleostei</taxon>
        <taxon>Ostariophysi</taxon>
        <taxon>Cypriniformes</taxon>
        <taxon>Cyprinidae</taxon>
        <taxon>Labeoninae</taxon>
        <taxon>Labeonini</taxon>
        <taxon>Labeo</taxon>
    </lineage>
</organism>
<feature type="compositionally biased region" description="Polar residues" evidence="1">
    <location>
        <begin position="1"/>
        <end position="17"/>
    </location>
</feature>
<protein>
    <submittedName>
        <fullName evidence="2">Iota-carrageenase</fullName>
    </submittedName>
</protein>
<evidence type="ECO:0000256" key="1">
    <source>
        <dbReference type="SAM" id="MobiDB-lite"/>
    </source>
</evidence>
<feature type="region of interest" description="Disordered" evidence="1">
    <location>
        <begin position="1"/>
        <end position="30"/>
    </location>
</feature>
<proteinExistence type="predicted"/>
<dbReference type="EMBL" id="JACTAM010000003">
    <property type="protein sequence ID" value="KAI2666646.1"/>
    <property type="molecule type" value="Genomic_DNA"/>
</dbReference>
<dbReference type="Proteomes" id="UP000830375">
    <property type="component" value="Unassembled WGS sequence"/>
</dbReference>
<keyword evidence="3" id="KW-1185">Reference proteome</keyword>
<accession>A0ABQ8MVM9</accession>
<evidence type="ECO:0000313" key="2">
    <source>
        <dbReference type="EMBL" id="KAI2666646.1"/>
    </source>
</evidence>
<comment type="caution">
    <text evidence="2">The sequence shown here is derived from an EMBL/GenBank/DDBJ whole genome shotgun (WGS) entry which is preliminary data.</text>
</comment>
<gene>
    <name evidence="2" type="ORF">H4Q32_010560</name>
</gene>